<reference evidence="6 7" key="1">
    <citation type="journal article" date="2014" name="BMC Genomics">
        <title>Genome and secretome analysis of the hemibiotrophic fungal pathogen, Moniliophthora roreri, which causes frosty pod rot disease of cacao: mechanisms of the biotrophic and necrotrophic phases.</title>
        <authorList>
            <person name="Meinhardt L.W."/>
            <person name="Costa G.G.L."/>
            <person name="Thomazella D.P.T."/>
            <person name="Teixeira P.J.P.L."/>
            <person name="Carazzolle M.F."/>
            <person name="Schuster S.C."/>
            <person name="Carlson J.E."/>
            <person name="Guiltinan M.J."/>
            <person name="Mieczkowski P."/>
            <person name="Farmer A."/>
            <person name="Ramaraj T."/>
            <person name="Crozier J."/>
            <person name="Davis R.E."/>
            <person name="Shao J."/>
            <person name="Melnick R.L."/>
            <person name="Pereira G.A.G."/>
            <person name="Bailey B.A."/>
        </authorList>
    </citation>
    <scope>NUCLEOTIDE SEQUENCE [LARGE SCALE GENOMIC DNA]</scope>
    <source>
        <strain evidence="6 7">MCA 2997</strain>
    </source>
</reference>
<dbReference type="InterPro" id="IPR000719">
    <property type="entry name" value="Prot_kinase_dom"/>
</dbReference>
<accession>V2WWQ9</accession>
<dbReference type="PROSITE" id="PS50011">
    <property type="entry name" value="PROTEIN_KINASE_DOM"/>
    <property type="match status" value="1"/>
</dbReference>
<dbReference type="SUPFAM" id="SSF56112">
    <property type="entry name" value="Protein kinase-like (PK-like)"/>
    <property type="match status" value="1"/>
</dbReference>
<sequence length="722" mass="81591">MENLDLVRTPAFRRVENEEDLRSILALPEALDTLLSLDAASVPFVVQLLQSEVHQASSTDLYRRQCWSGIRALAKKHRVLPDCLFLNNITREGNHPLYGGGFADVFKGSIEDRPVCLKVLRTYVKADQRKRDKMFVDFCQEALLCIQLNHPNVLPLLGINFDLFVPGLCLVSPWMVNGNIISYLEHNPDHDKLKCIFEIASGLAYLHNLDPMVTHNDIKGANIFVDDHLSCVLADFGGWPQRCLHISHQWMTAGKDKSPRDIYAYACTVLEIITGKPPFFGLPEPTVMLYAIHGKRPERPTVGWCPDDIWGLVERCWVEDPAKRPRALDIERYLRLCVLAPPRDTGSSALDAPLREVLSLNLDARASVIPQQIASTNVPALLPPAVDIQPGAGQTVSTTIKEKNIGKWFRHSNIPRLRLPPQANTRAMKSRKRALLIGIRAFGLEACSDVDDWKKLLVGFYGYREEDVIVMKDKEEEVGSRFYPNHANIMRVLTNEFILKDEENVLYFFLYSGCSGPTECYDMDGLEDVIVPVDALDQYGNIIPERTILDYVLRQALVVSLPSRCKLVAVFDTCHSGTLMDLYHHGCNRAFAPWNAKSRRIKRKFGETWSRIAKRICSVLVPKAINAEKHCADVICISSCRDREHAGAWDETSLDSGGVSVAKAMLDYLKHVNPTPTYQDLMRNITWVDLLRTRRYQDSLTYTSRTVTEIASKLEISSCRTT</sequence>
<dbReference type="HOGENOM" id="CLU_383135_0_0_1"/>
<dbReference type="Pfam" id="PF07714">
    <property type="entry name" value="PK_Tyr_Ser-Thr"/>
    <property type="match status" value="1"/>
</dbReference>
<dbReference type="OrthoDB" id="346907at2759"/>
<evidence type="ECO:0000259" key="5">
    <source>
        <dbReference type="PROSITE" id="PS50011"/>
    </source>
</evidence>
<dbReference type="STRING" id="1381753.V2WWQ9"/>
<keyword evidence="3" id="KW-0418">Kinase</keyword>
<organism evidence="6 7">
    <name type="scientific">Moniliophthora roreri (strain MCA 2997)</name>
    <name type="common">Cocoa frosty pod rot fungus</name>
    <name type="synonym">Crinipellis roreri</name>
    <dbReference type="NCBI Taxonomy" id="1381753"/>
    <lineage>
        <taxon>Eukaryota</taxon>
        <taxon>Fungi</taxon>
        <taxon>Dikarya</taxon>
        <taxon>Basidiomycota</taxon>
        <taxon>Agaricomycotina</taxon>
        <taxon>Agaricomycetes</taxon>
        <taxon>Agaricomycetidae</taxon>
        <taxon>Agaricales</taxon>
        <taxon>Marasmiineae</taxon>
        <taxon>Marasmiaceae</taxon>
        <taxon>Moniliophthora</taxon>
    </lineage>
</organism>
<evidence type="ECO:0000313" key="7">
    <source>
        <dbReference type="Proteomes" id="UP000017559"/>
    </source>
</evidence>
<dbReference type="GO" id="GO:0005524">
    <property type="term" value="F:ATP binding"/>
    <property type="evidence" value="ECO:0007669"/>
    <property type="project" value="UniProtKB-KW"/>
</dbReference>
<dbReference type="PANTHER" id="PTHR44329:SF288">
    <property type="entry name" value="MITOGEN-ACTIVATED PROTEIN KINASE KINASE KINASE 20"/>
    <property type="match status" value="1"/>
</dbReference>
<feature type="domain" description="Protein kinase" evidence="5">
    <location>
        <begin position="91"/>
        <end position="336"/>
    </location>
</feature>
<evidence type="ECO:0000256" key="2">
    <source>
        <dbReference type="ARBA" id="ARBA00022741"/>
    </source>
</evidence>
<name>V2WWQ9_MONRO</name>
<dbReference type="InterPro" id="IPR001245">
    <property type="entry name" value="Ser-Thr/Tyr_kinase_cat_dom"/>
</dbReference>
<gene>
    <name evidence="6" type="ORF">Moror_2833</name>
</gene>
<dbReference type="PANTHER" id="PTHR44329">
    <property type="entry name" value="SERINE/THREONINE-PROTEIN KINASE TNNI3K-RELATED"/>
    <property type="match status" value="1"/>
</dbReference>
<protein>
    <submittedName>
        <fullName evidence="6">Kinase-like protein</fullName>
    </submittedName>
</protein>
<keyword evidence="7" id="KW-1185">Reference proteome</keyword>
<dbReference type="Proteomes" id="UP000017559">
    <property type="component" value="Unassembled WGS sequence"/>
</dbReference>
<dbReference type="InterPro" id="IPR051681">
    <property type="entry name" value="Ser/Thr_Kinases-Pseudokinases"/>
</dbReference>
<dbReference type="Gene3D" id="3.40.50.12660">
    <property type="match status" value="1"/>
</dbReference>
<dbReference type="Gene3D" id="1.10.510.10">
    <property type="entry name" value="Transferase(Phosphotransferase) domain 1"/>
    <property type="match status" value="1"/>
</dbReference>
<dbReference type="PROSITE" id="PS00108">
    <property type="entry name" value="PROTEIN_KINASE_ST"/>
    <property type="match status" value="1"/>
</dbReference>
<proteinExistence type="predicted"/>
<dbReference type="InterPro" id="IPR011009">
    <property type="entry name" value="Kinase-like_dom_sf"/>
</dbReference>
<comment type="caution">
    <text evidence="6">The sequence shown here is derived from an EMBL/GenBank/DDBJ whole genome shotgun (WGS) entry which is preliminary data.</text>
</comment>
<evidence type="ECO:0000256" key="1">
    <source>
        <dbReference type="ARBA" id="ARBA00022679"/>
    </source>
</evidence>
<evidence type="ECO:0000313" key="6">
    <source>
        <dbReference type="EMBL" id="ESK91288.1"/>
    </source>
</evidence>
<keyword evidence="4" id="KW-0067">ATP-binding</keyword>
<evidence type="ECO:0000256" key="3">
    <source>
        <dbReference type="ARBA" id="ARBA00022777"/>
    </source>
</evidence>
<dbReference type="GO" id="GO:0004674">
    <property type="term" value="F:protein serine/threonine kinase activity"/>
    <property type="evidence" value="ECO:0007669"/>
    <property type="project" value="TreeGrafter"/>
</dbReference>
<dbReference type="SMART" id="SM00220">
    <property type="entry name" value="S_TKc"/>
    <property type="match status" value="1"/>
</dbReference>
<dbReference type="KEGG" id="mrr:Moror_2833"/>
<dbReference type="InterPro" id="IPR008271">
    <property type="entry name" value="Ser/Thr_kinase_AS"/>
</dbReference>
<dbReference type="EMBL" id="AWSO01000358">
    <property type="protein sequence ID" value="ESK91288.1"/>
    <property type="molecule type" value="Genomic_DNA"/>
</dbReference>
<keyword evidence="1" id="KW-0808">Transferase</keyword>
<dbReference type="AlphaFoldDB" id="V2WWQ9"/>
<keyword evidence="2" id="KW-0547">Nucleotide-binding</keyword>
<evidence type="ECO:0000256" key="4">
    <source>
        <dbReference type="ARBA" id="ARBA00022840"/>
    </source>
</evidence>